<protein>
    <recommendedName>
        <fullName evidence="3">Glutathione S-transferase</fullName>
        <ecNumber evidence="3">2.5.1.18</ecNumber>
    </recommendedName>
</protein>
<evidence type="ECO:0000256" key="1">
    <source>
        <dbReference type="ARBA" id="ARBA00022679"/>
    </source>
</evidence>
<reference evidence="6" key="1">
    <citation type="journal article" date="2023" name="Science">
        <title>Elucidation of the pathway for biosynthesis of saponin adjuvants from the soapbark tree.</title>
        <authorList>
            <person name="Reed J."/>
            <person name="Orme A."/>
            <person name="El-Demerdash A."/>
            <person name="Owen C."/>
            <person name="Martin L.B.B."/>
            <person name="Misra R.C."/>
            <person name="Kikuchi S."/>
            <person name="Rejzek M."/>
            <person name="Martin A.C."/>
            <person name="Harkess A."/>
            <person name="Leebens-Mack J."/>
            <person name="Louveau T."/>
            <person name="Stephenson M.J."/>
            <person name="Osbourn A."/>
        </authorList>
    </citation>
    <scope>NUCLEOTIDE SEQUENCE</scope>
    <source>
        <strain evidence="6">S10</strain>
    </source>
</reference>
<name>A0AAD7LCD7_QUISA</name>
<dbReference type="GO" id="GO:0006749">
    <property type="term" value="P:glutathione metabolic process"/>
    <property type="evidence" value="ECO:0007669"/>
    <property type="project" value="InterPro"/>
</dbReference>
<dbReference type="FunFam" id="1.20.1050.10:FF:000012">
    <property type="entry name" value="Tau class glutathione S-transferase"/>
    <property type="match status" value="1"/>
</dbReference>
<keyword evidence="1 3" id="KW-0808">Transferase</keyword>
<dbReference type="InterPro" id="IPR036249">
    <property type="entry name" value="Thioredoxin-like_sf"/>
</dbReference>
<dbReference type="Proteomes" id="UP001163823">
    <property type="component" value="Chromosome 9"/>
</dbReference>
<dbReference type="InterPro" id="IPR045073">
    <property type="entry name" value="Omega/Tau-like"/>
</dbReference>
<dbReference type="Gene3D" id="3.40.30.10">
    <property type="entry name" value="Glutaredoxin"/>
    <property type="match status" value="1"/>
</dbReference>
<comment type="caution">
    <text evidence="6">The sequence shown here is derived from an EMBL/GenBank/DDBJ whole genome shotgun (WGS) entry which is preliminary data.</text>
</comment>
<dbReference type="InterPro" id="IPR040079">
    <property type="entry name" value="Glutathione_S-Trfase"/>
</dbReference>
<feature type="domain" description="GST C-terminal" evidence="5">
    <location>
        <begin position="86"/>
        <end position="213"/>
    </location>
</feature>
<dbReference type="Gene3D" id="1.20.1050.10">
    <property type="match status" value="1"/>
</dbReference>
<evidence type="ECO:0000259" key="4">
    <source>
        <dbReference type="PROSITE" id="PS50404"/>
    </source>
</evidence>
<evidence type="ECO:0000313" key="6">
    <source>
        <dbReference type="EMBL" id="KAJ7955524.1"/>
    </source>
</evidence>
<dbReference type="FunFam" id="3.40.30.10:FF:000014">
    <property type="entry name" value="Tau class glutathione S-transferase"/>
    <property type="match status" value="1"/>
</dbReference>
<keyword evidence="7" id="KW-1185">Reference proteome</keyword>
<evidence type="ECO:0000256" key="3">
    <source>
        <dbReference type="RuleBase" id="RU369102"/>
    </source>
</evidence>
<comment type="function">
    <text evidence="3">Is involved in the conjugation of reduced glutathione to a wide number of exogenous and endogenous hydrophobic electrophiles.</text>
</comment>
<dbReference type="GO" id="GO:0005829">
    <property type="term" value="C:cytosol"/>
    <property type="evidence" value="ECO:0007669"/>
    <property type="project" value="UniProtKB-SubCell"/>
</dbReference>
<feature type="domain" description="GST N-terminal" evidence="4">
    <location>
        <begin position="2"/>
        <end position="81"/>
    </location>
</feature>
<dbReference type="AlphaFoldDB" id="A0AAD7LCD7"/>
<keyword evidence="3" id="KW-0963">Cytoplasm</keyword>
<dbReference type="KEGG" id="qsa:O6P43_022098"/>
<dbReference type="SUPFAM" id="SSF52833">
    <property type="entry name" value="Thioredoxin-like"/>
    <property type="match status" value="1"/>
</dbReference>
<gene>
    <name evidence="6" type="ORF">O6P43_022098</name>
</gene>
<evidence type="ECO:0000256" key="2">
    <source>
        <dbReference type="ARBA" id="ARBA00047960"/>
    </source>
</evidence>
<dbReference type="Pfam" id="PF02798">
    <property type="entry name" value="GST_N"/>
    <property type="match status" value="1"/>
</dbReference>
<dbReference type="PANTHER" id="PTHR11260">
    <property type="entry name" value="GLUTATHIONE S-TRANSFERASE, GST, SUPERFAMILY, GST DOMAIN CONTAINING"/>
    <property type="match status" value="1"/>
</dbReference>
<dbReference type="Pfam" id="PF13410">
    <property type="entry name" value="GST_C_2"/>
    <property type="match status" value="1"/>
</dbReference>
<comment type="subcellular location">
    <subcellularLocation>
        <location evidence="3">Cytoplasm</location>
        <location evidence="3">Cytosol</location>
    </subcellularLocation>
</comment>
<evidence type="ECO:0000259" key="5">
    <source>
        <dbReference type="PROSITE" id="PS50405"/>
    </source>
</evidence>
<dbReference type="PROSITE" id="PS50404">
    <property type="entry name" value="GST_NTER"/>
    <property type="match status" value="1"/>
</dbReference>
<dbReference type="SFLD" id="SFLDG01152">
    <property type="entry name" value="Main.3:_Omega-_and_Tau-like"/>
    <property type="match status" value="1"/>
</dbReference>
<dbReference type="CDD" id="cd03058">
    <property type="entry name" value="GST_N_Tau"/>
    <property type="match status" value="1"/>
</dbReference>
<dbReference type="EC" id="2.5.1.18" evidence="3"/>
<dbReference type="PROSITE" id="PS50405">
    <property type="entry name" value="GST_CTER"/>
    <property type="match status" value="1"/>
</dbReference>
<dbReference type="SUPFAM" id="SSF47616">
    <property type="entry name" value="GST C-terminal domain-like"/>
    <property type="match status" value="1"/>
</dbReference>
<dbReference type="SFLD" id="SFLDS00019">
    <property type="entry name" value="Glutathione_Transferase_(cytos"/>
    <property type="match status" value="1"/>
</dbReference>
<accession>A0AAD7LCD7</accession>
<evidence type="ECO:0000313" key="7">
    <source>
        <dbReference type="Proteomes" id="UP001163823"/>
    </source>
</evidence>
<sequence length="223" mass="25921">MEEVKLLGFWPSPFSHRVIWSLKLKGIKYEYIEEDVSNKSQLLLQSNPVHKKVPVLFHNGNSIAESTVILEFIEETWPENPLLPRDAYQRALARFWIKFGEDEGLIIHKFFVAIGGEREKAAKEILEVLKILEQQGLKENKFFGGNTIGLVDISYGWLAHWFLVTEEIVGVKVIEPSKLPLLHAWVKNFKDIPVIKDNLPDYEKLVVHMKSYYYKLLFEVVDL</sequence>
<dbReference type="InterPro" id="IPR004045">
    <property type="entry name" value="Glutathione_S-Trfase_N"/>
</dbReference>
<dbReference type="EMBL" id="JARAOO010000009">
    <property type="protein sequence ID" value="KAJ7955524.1"/>
    <property type="molecule type" value="Genomic_DNA"/>
</dbReference>
<dbReference type="InterPro" id="IPR045074">
    <property type="entry name" value="GST_C_Tau"/>
</dbReference>
<comment type="catalytic activity">
    <reaction evidence="2 3">
        <text>RX + glutathione = an S-substituted glutathione + a halide anion + H(+)</text>
        <dbReference type="Rhea" id="RHEA:16437"/>
        <dbReference type="ChEBI" id="CHEBI:15378"/>
        <dbReference type="ChEBI" id="CHEBI:16042"/>
        <dbReference type="ChEBI" id="CHEBI:17792"/>
        <dbReference type="ChEBI" id="CHEBI:57925"/>
        <dbReference type="ChEBI" id="CHEBI:90779"/>
        <dbReference type="EC" id="2.5.1.18"/>
    </reaction>
</comment>
<dbReference type="InterPro" id="IPR010987">
    <property type="entry name" value="Glutathione-S-Trfase_C-like"/>
</dbReference>
<dbReference type="PANTHER" id="PTHR11260:SF775">
    <property type="entry name" value="GLUTATHIONE S-TRANSFERASE U10"/>
    <property type="match status" value="1"/>
</dbReference>
<dbReference type="InterPro" id="IPR036282">
    <property type="entry name" value="Glutathione-S-Trfase_C_sf"/>
</dbReference>
<dbReference type="SFLD" id="SFLDG00358">
    <property type="entry name" value="Main_(cytGST)"/>
    <property type="match status" value="1"/>
</dbReference>
<proteinExistence type="inferred from homology"/>
<dbReference type="CDD" id="cd03185">
    <property type="entry name" value="GST_C_Tau"/>
    <property type="match status" value="1"/>
</dbReference>
<organism evidence="6 7">
    <name type="scientific">Quillaja saponaria</name>
    <name type="common">Soap bark tree</name>
    <dbReference type="NCBI Taxonomy" id="32244"/>
    <lineage>
        <taxon>Eukaryota</taxon>
        <taxon>Viridiplantae</taxon>
        <taxon>Streptophyta</taxon>
        <taxon>Embryophyta</taxon>
        <taxon>Tracheophyta</taxon>
        <taxon>Spermatophyta</taxon>
        <taxon>Magnoliopsida</taxon>
        <taxon>eudicotyledons</taxon>
        <taxon>Gunneridae</taxon>
        <taxon>Pentapetalae</taxon>
        <taxon>rosids</taxon>
        <taxon>fabids</taxon>
        <taxon>Fabales</taxon>
        <taxon>Quillajaceae</taxon>
        <taxon>Quillaja</taxon>
    </lineage>
</organism>
<dbReference type="GO" id="GO:0004364">
    <property type="term" value="F:glutathione transferase activity"/>
    <property type="evidence" value="ECO:0007669"/>
    <property type="project" value="UniProtKB-UniRule"/>
</dbReference>
<comment type="similarity">
    <text evidence="3">Belongs to the GST superfamily.</text>
</comment>